<organism evidence="1 2">
    <name type="scientific">Gracilibacillus pellucidus</name>
    <dbReference type="NCBI Taxonomy" id="3095368"/>
    <lineage>
        <taxon>Bacteria</taxon>
        <taxon>Bacillati</taxon>
        <taxon>Bacillota</taxon>
        <taxon>Bacilli</taxon>
        <taxon>Bacillales</taxon>
        <taxon>Bacillaceae</taxon>
        <taxon>Gracilibacillus</taxon>
    </lineage>
</organism>
<gene>
    <name evidence="1" type="ORF">SH601_00875</name>
</gene>
<name>A0ACC6M0Q1_9BACI</name>
<sequence>MINNGSKNIISQLKQDVERFLHTAHGKLDFKTYREFMVTGNRKNYESVYFYRRKKLTTFGLLAFLYPGDQQYIEALENEIWHVCNEFTWCLPAHIDTSLEEQDYQTYKQTNQLLFTVDLFAAETAFTLAELVHLFHNQLDDFLVEKVKIEIDRRVFEPFLERSFHWEKATHNWASVCAGSIGVAAFYLLEGDGRQEEIINRVMHTLDYYLQGFEEDGACTEGYSYWQYGFGYFVYFADLLQRYRQIDLFGKEKVRAVALFQQKVFLANHYVVHFSDAEPTAEPMLGFTHFLHKKFPEVHVPRESMRKTNIVDDCGRWAPAIRELWWYDERLKGSEWPNEDHLMEHSSIYLSRMDAYAFAAKAGHNDEPHNHNDIGQFILYGRGDVFLRDLGSGEYHKDYFNDKRYQFVCNSAEGHSIPVINGLYQREGAHFFGTMKKHHESNTHESIKLDISSAYEEPLRFFRQFDWYKSDKPQLIVTDCFTFDEQPSSLTESFIADDFPYDIQDQTIYLKGKKETLQISYEQTKVIPNVKRKSFRNHQGEQEYYLHILFDAIDLEKNMTIRFAFNFLGG</sequence>
<comment type="caution">
    <text evidence="1">The sequence shown here is derived from an EMBL/GenBank/DDBJ whole genome shotgun (WGS) entry which is preliminary data.</text>
</comment>
<dbReference type="EMBL" id="JAWZSR010000001">
    <property type="protein sequence ID" value="MDX8044526.1"/>
    <property type="molecule type" value="Genomic_DNA"/>
</dbReference>
<dbReference type="Proteomes" id="UP001277972">
    <property type="component" value="Unassembled WGS sequence"/>
</dbReference>
<keyword evidence="2" id="KW-1185">Reference proteome</keyword>
<evidence type="ECO:0000313" key="2">
    <source>
        <dbReference type="Proteomes" id="UP001277972"/>
    </source>
</evidence>
<evidence type="ECO:0000313" key="1">
    <source>
        <dbReference type="EMBL" id="MDX8044526.1"/>
    </source>
</evidence>
<reference evidence="1" key="1">
    <citation type="submission" date="2023-11" db="EMBL/GenBank/DDBJ databases">
        <title>Gracilibacillus pellucida a moderately halophilic bacterium isolated from saline soil in Xinjiang province.</title>
        <authorList>
            <person name="Zhang Z."/>
            <person name="Tan F."/>
            <person name="Wang Y."/>
            <person name="Xia M."/>
        </authorList>
    </citation>
    <scope>NUCLEOTIDE SEQUENCE</scope>
    <source>
        <strain evidence="1">S3-1-1</strain>
    </source>
</reference>
<protein>
    <submittedName>
        <fullName evidence="1">Heparinase II/III family protein</fullName>
    </submittedName>
</protein>
<proteinExistence type="predicted"/>
<accession>A0ACC6M0Q1</accession>